<dbReference type="Proteomes" id="UP000315295">
    <property type="component" value="Unassembled WGS sequence"/>
</dbReference>
<evidence type="ECO:0000313" key="2">
    <source>
        <dbReference type="Proteomes" id="UP000315295"/>
    </source>
</evidence>
<keyword evidence="2" id="KW-1185">Reference proteome</keyword>
<reference evidence="1 2" key="1">
    <citation type="journal article" date="2019" name="G3 (Bethesda)">
        <title>Sequencing of a Wild Apple (Malus baccata) Genome Unravels the Differences Between Cultivated and Wild Apple Species Regarding Disease Resistance and Cold Tolerance.</title>
        <authorList>
            <person name="Chen X."/>
        </authorList>
    </citation>
    <scope>NUCLEOTIDE SEQUENCE [LARGE SCALE GENOMIC DNA]</scope>
    <source>
        <strain evidence="2">cv. Shandingzi</strain>
        <tissue evidence="1">Leaves</tissue>
    </source>
</reference>
<protein>
    <submittedName>
        <fullName evidence="1">Uncharacterized protein</fullName>
    </submittedName>
</protein>
<sequence length="84" mass="9619">MVSSISLILFNNLLEYRESLHQCLIPGFPDYLTLRCKAKVSHGNHSCSKLSQRSGEICYVASDYANYEALEKWCGNWLFVIDEV</sequence>
<comment type="caution">
    <text evidence="1">The sequence shown here is derived from an EMBL/GenBank/DDBJ whole genome shotgun (WGS) entry which is preliminary data.</text>
</comment>
<name>A0A540LXQ4_MALBA</name>
<evidence type="ECO:0000313" key="1">
    <source>
        <dbReference type="EMBL" id="TQD91281.1"/>
    </source>
</evidence>
<proteinExistence type="predicted"/>
<organism evidence="1 2">
    <name type="scientific">Malus baccata</name>
    <name type="common">Siberian crab apple</name>
    <name type="synonym">Pyrus baccata</name>
    <dbReference type="NCBI Taxonomy" id="106549"/>
    <lineage>
        <taxon>Eukaryota</taxon>
        <taxon>Viridiplantae</taxon>
        <taxon>Streptophyta</taxon>
        <taxon>Embryophyta</taxon>
        <taxon>Tracheophyta</taxon>
        <taxon>Spermatophyta</taxon>
        <taxon>Magnoliopsida</taxon>
        <taxon>eudicotyledons</taxon>
        <taxon>Gunneridae</taxon>
        <taxon>Pentapetalae</taxon>
        <taxon>rosids</taxon>
        <taxon>fabids</taxon>
        <taxon>Rosales</taxon>
        <taxon>Rosaceae</taxon>
        <taxon>Amygdaloideae</taxon>
        <taxon>Maleae</taxon>
        <taxon>Malus</taxon>
    </lineage>
</organism>
<dbReference type="STRING" id="106549.A0A540LXQ4"/>
<dbReference type="AlphaFoldDB" id="A0A540LXQ4"/>
<dbReference type="EMBL" id="VIEB01000425">
    <property type="protein sequence ID" value="TQD91281.1"/>
    <property type="molecule type" value="Genomic_DNA"/>
</dbReference>
<accession>A0A540LXQ4</accession>
<gene>
    <name evidence="1" type="ORF">C1H46_023125</name>
</gene>